<dbReference type="PANTHER" id="PTHR11926">
    <property type="entry name" value="GLUCOSYL/GLUCURONOSYL TRANSFERASES"/>
    <property type="match status" value="1"/>
</dbReference>
<sequence>MKNIRLKDLPSFIRTTDPNEIMLNFVPNEISKVPRASALILNTFDALEQDVLDVLSSMFPRVYSIGPLHELLSHQISDYHEELANFGSNLWKEDSECIKWLDSQEPGSVVYVNFGSIAVMTPFKLAEFAWGLANSNKPFLWIARPDLLTGDSVVLSSEFVAATKERGIFLAEQQTNCWFACNKWGIGMEINNDAKRDEVENLVRKLMEGEEGKEMKKSVMKLKEKAEEATRPGGSSYQNFQKLLAVLANKQIN</sequence>
<proteinExistence type="inferred from homology"/>
<dbReference type="EMBL" id="JARPOI010000014">
    <property type="protein sequence ID" value="KAJ9159124.1"/>
    <property type="molecule type" value="Genomic_DNA"/>
</dbReference>
<keyword evidence="3" id="KW-1185">Reference proteome</keyword>
<organism evidence="2 3">
    <name type="scientific">Hevea brasiliensis</name>
    <name type="common">Para rubber tree</name>
    <name type="synonym">Siphonia brasiliensis</name>
    <dbReference type="NCBI Taxonomy" id="3981"/>
    <lineage>
        <taxon>Eukaryota</taxon>
        <taxon>Viridiplantae</taxon>
        <taxon>Streptophyta</taxon>
        <taxon>Embryophyta</taxon>
        <taxon>Tracheophyta</taxon>
        <taxon>Spermatophyta</taxon>
        <taxon>Magnoliopsida</taxon>
        <taxon>eudicotyledons</taxon>
        <taxon>Gunneridae</taxon>
        <taxon>Pentapetalae</taxon>
        <taxon>rosids</taxon>
        <taxon>fabids</taxon>
        <taxon>Malpighiales</taxon>
        <taxon>Euphorbiaceae</taxon>
        <taxon>Crotonoideae</taxon>
        <taxon>Micrandreae</taxon>
        <taxon>Hevea</taxon>
    </lineage>
</organism>
<name>A0ABQ9L375_HEVBR</name>
<protein>
    <recommendedName>
        <fullName evidence="4">Anthocyanidin 3-O-glucosyltransferase</fullName>
    </recommendedName>
</protein>
<comment type="similarity">
    <text evidence="1">Belongs to the UDP-glycosyltransferase family.</text>
</comment>
<dbReference type="SUPFAM" id="SSF53756">
    <property type="entry name" value="UDP-Glycosyltransferase/glycogen phosphorylase"/>
    <property type="match status" value="1"/>
</dbReference>
<dbReference type="PANTHER" id="PTHR11926:SF1188">
    <property type="entry name" value="FAMILY PROTEIN, PUTATIVE-RELATED"/>
    <property type="match status" value="1"/>
</dbReference>
<evidence type="ECO:0000313" key="3">
    <source>
        <dbReference type="Proteomes" id="UP001174677"/>
    </source>
</evidence>
<comment type="caution">
    <text evidence="2">The sequence shown here is derived from an EMBL/GenBank/DDBJ whole genome shotgun (WGS) entry which is preliminary data.</text>
</comment>
<evidence type="ECO:0000256" key="1">
    <source>
        <dbReference type="ARBA" id="ARBA00009995"/>
    </source>
</evidence>
<evidence type="ECO:0000313" key="2">
    <source>
        <dbReference type="EMBL" id="KAJ9159124.1"/>
    </source>
</evidence>
<evidence type="ECO:0008006" key="4">
    <source>
        <dbReference type="Google" id="ProtNLM"/>
    </source>
</evidence>
<gene>
    <name evidence="2" type="ORF">P3X46_024650</name>
</gene>
<accession>A0ABQ9L375</accession>
<dbReference type="Proteomes" id="UP001174677">
    <property type="component" value="Chromosome 14"/>
</dbReference>
<reference evidence="2" key="1">
    <citation type="journal article" date="2023" name="Plant Biotechnol. J.">
        <title>Chromosome-level wild Hevea brasiliensis genome provides new tools for genomic-assisted breeding and valuable loci to elevate rubber yield.</title>
        <authorList>
            <person name="Cheng H."/>
            <person name="Song X."/>
            <person name="Hu Y."/>
            <person name="Wu T."/>
            <person name="Yang Q."/>
            <person name="An Z."/>
            <person name="Feng S."/>
            <person name="Deng Z."/>
            <person name="Wu W."/>
            <person name="Zeng X."/>
            <person name="Tu M."/>
            <person name="Wang X."/>
            <person name="Huang H."/>
        </authorList>
    </citation>
    <scope>NUCLEOTIDE SEQUENCE</scope>
    <source>
        <strain evidence="2">MT/VB/25A 57/8</strain>
    </source>
</reference>
<dbReference type="Gene3D" id="3.40.50.2000">
    <property type="entry name" value="Glycogen Phosphorylase B"/>
    <property type="match status" value="4"/>
</dbReference>